<dbReference type="SMART" id="SM00422">
    <property type="entry name" value="HTH_MERR"/>
    <property type="match status" value="1"/>
</dbReference>
<dbReference type="PROSITE" id="PS50937">
    <property type="entry name" value="HTH_MERR_2"/>
    <property type="match status" value="1"/>
</dbReference>
<dbReference type="InterPro" id="IPR009061">
    <property type="entry name" value="DNA-bd_dom_put_sf"/>
</dbReference>
<evidence type="ECO:0000313" key="5">
    <source>
        <dbReference type="Proteomes" id="UP000552097"/>
    </source>
</evidence>
<organism evidence="4 5">
    <name type="scientific">Saccharothrix ecbatanensis</name>
    <dbReference type="NCBI Taxonomy" id="1105145"/>
    <lineage>
        <taxon>Bacteria</taxon>
        <taxon>Bacillati</taxon>
        <taxon>Actinomycetota</taxon>
        <taxon>Actinomycetes</taxon>
        <taxon>Pseudonocardiales</taxon>
        <taxon>Pseudonocardiaceae</taxon>
        <taxon>Saccharothrix</taxon>
    </lineage>
</organism>
<sequence length="232" mass="24687">MNADEFSAEIGLTARTIRSYHTRGLLPPPVRIGRAPHYSADHLNRMRQVLYLQRCGLSLDAVAALLEPDMVLSQVMPVKAAVTEALRGRPELLAESVEGGIVSYREDGAVEVRAVRAVLAAGGRSTSAAGALTLLAELASAIAPHADNALDIVRRTVALSPLANSVNNQTLIDLVVEVLRARIRLVGVRSKPEHHSAGRPRREPGPVPGVTRSPGNSTRHVTRTDGPAAFCG</sequence>
<protein>
    <submittedName>
        <fullName evidence="4">DNA-binding transcriptional MerR regulator</fullName>
    </submittedName>
</protein>
<gene>
    <name evidence="4" type="ORF">F4560_003499</name>
</gene>
<evidence type="ECO:0000259" key="3">
    <source>
        <dbReference type="PROSITE" id="PS50937"/>
    </source>
</evidence>
<proteinExistence type="predicted"/>
<accession>A0A7W9HKF8</accession>
<feature type="compositionally biased region" description="Basic and acidic residues" evidence="2">
    <location>
        <begin position="190"/>
        <end position="204"/>
    </location>
</feature>
<keyword evidence="1 4" id="KW-0238">DNA-binding</keyword>
<evidence type="ECO:0000256" key="2">
    <source>
        <dbReference type="SAM" id="MobiDB-lite"/>
    </source>
</evidence>
<dbReference type="GO" id="GO:0003700">
    <property type="term" value="F:DNA-binding transcription factor activity"/>
    <property type="evidence" value="ECO:0007669"/>
    <property type="project" value="InterPro"/>
</dbReference>
<keyword evidence="5" id="KW-1185">Reference proteome</keyword>
<dbReference type="PANTHER" id="PTHR30204">
    <property type="entry name" value="REDOX-CYCLING DRUG-SENSING TRANSCRIPTIONAL ACTIVATOR SOXR"/>
    <property type="match status" value="1"/>
</dbReference>
<dbReference type="CDD" id="cd00592">
    <property type="entry name" value="HTH_MerR-like"/>
    <property type="match status" value="1"/>
</dbReference>
<feature type="domain" description="HTH merR-type" evidence="3">
    <location>
        <begin position="1"/>
        <end position="68"/>
    </location>
</feature>
<dbReference type="PANTHER" id="PTHR30204:SF93">
    <property type="entry name" value="HTH MERR-TYPE DOMAIN-CONTAINING PROTEIN"/>
    <property type="match status" value="1"/>
</dbReference>
<dbReference type="Pfam" id="PF13411">
    <property type="entry name" value="MerR_1"/>
    <property type="match status" value="1"/>
</dbReference>
<reference evidence="4 5" key="1">
    <citation type="submission" date="2020-08" db="EMBL/GenBank/DDBJ databases">
        <title>Sequencing the genomes of 1000 actinobacteria strains.</title>
        <authorList>
            <person name="Klenk H.-P."/>
        </authorList>
    </citation>
    <scope>NUCLEOTIDE SEQUENCE [LARGE SCALE GENOMIC DNA]</scope>
    <source>
        <strain evidence="4 5">DSM 45486</strain>
    </source>
</reference>
<feature type="region of interest" description="Disordered" evidence="2">
    <location>
        <begin position="190"/>
        <end position="232"/>
    </location>
</feature>
<dbReference type="GO" id="GO:0003677">
    <property type="term" value="F:DNA binding"/>
    <property type="evidence" value="ECO:0007669"/>
    <property type="project" value="UniProtKB-KW"/>
</dbReference>
<dbReference type="RefSeq" id="WP_184921194.1">
    <property type="nucleotide sequence ID" value="NZ_JACHMO010000001.1"/>
</dbReference>
<dbReference type="Proteomes" id="UP000552097">
    <property type="component" value="Unassembled WGS sequence"/>
</dbReference>
<dbReference type="InterPro" id="IPR000551">
    <property type="entry name" value="MerR-type_HTH_dom"/>
</dbReference>
<dbReference type="InterPro" id="IPR047057">
    <property type="entry name" value="MerR_fam"/>
</dbReference>
<dbReference type="Gene3D" id="1.10.1660.10">
    <property type="match status" value="1"/>
</dbReference>
<dbReference type="SUPFAM" id="SSF46955">
    <property type="entry name" value="Putative DNA-binding domain"/>
    <property type="match status" value="1"/>
</dbReference>
<evidence type="ECO:0000256" key="1">
    <source>
        <dbReference type="ARBA" id="ARBA00023125"/>
    </source>
</evidence>
<dbReference type="EMBL" id="JACHMO010000001">
    <property type="protein sequence ID" value="MBB5803731.1"/>
    <property type="molecule type" value="Genomic_DNA"/>
</dbReference>
<comment type="caution">
    <text evidence="4">The sequence shown here is derived from an EMBL/GenBank/DDBJ whole genome shotgun (WGS) entry which is preliminary data.</text>
</comment>
<dbReference type="AlphaFoldDB" id="A0A7W9HKF8"/>
<name>A0A7W9HKF8_9PSEU</name>
<evidence type="ECO:0000313" key="4">
    <source>
        <dbReference type="EMBL" id="MBB5803731.1"/>
    </source>
</evidence>